<dbReference type="Pfam" id="PF03106">
    <property type="entry name" value="WRKY"/>
    <property type="match status" value="1"/>
</dbReference>
<evidence type="ECO:0000313" key="8">
    <source>
        <dbReference type="EMBL" id="KZV34913.1"/>
    </source>
</evidence>
<reference evidence="8 9" key="1">
    <citation type="journal article" date="2015" name="Proc. Natl. Acad. Sci. U.S.A.">
        <title>The resurrection genome of Boea hygrometrica: A blueprint for survival of dehydration.</title>
        <authorList>
            <person name="Xiao L."/>
            <person name="Yang G."/>
            <person name="Zhang L."/>
            <person name="Yang X."/>
            <person name="Zhao S."/>
            <person name="Ji Z."/>
            <person name="Zhou Q."/>
            <person name="Hu M."/>
            <person name="Wang Y."/>
            <person name="Chen M."/>
            <person name="Xu Y."/>
            <person name="Jin H."/>
            <person name="Xiao X."/>
            <person name="Hu G."/>
            <person name="Bao F."/>
            <person name="Hu Y."/>
            <person name="Wan P."/>
            <person name="Li L."/>
            <person name="Deng X."/>
            <person name="Kuang T."/>
            <person name="Xiang C."/>
            <person name="Zhu J.K."/>
            <person name="Oliver M.J."/>
            <person name="He Y."/>
        </authorList>
    </citation>
    <scope>NUCLEOTIDE SEQUENCE [LARGE SCALE GENOMIC DNA]</scope>
    <source>
        <strain evidence="9">cv. XS01</strain>
    </source>
</reference>
<protein>
    <submittedName>
        <fullName evidence="8">Putative WRKY transcription factor 70</fullName>
    </submittedName>
</protein>
<dbReference type="GO" id="GO:0005634">
    <property type="term" value="C:nucleus"/>
    <property type="evidence" value="ECO:0007669"/>
    <property type="project" value="UniProtKB-SubCell"/>
</dbReference>
<evidence type="ECO:0000256" key="2">
    <source>
        <dbReference type="ARBA" id="ARBA00023015"/>
    </source>
</evidence>
<keyword evidence="9" id="KW-1185">Reference proteome</keyword>
<dbReference type="Gene3D" id="2.20.25.80">
    <property type="entry name" value="WRKY domain"/>
    <property type="match status" value="1"/>
</dbReference>
<evidence type="ECO:0000256" key="3">
    <source>
        <dbReference type="ARBA" id="ARBA00023125"/>
    </source>
</evidence>
<evidence type="ECO:0000256" key="1">
    <source>
        <dbReference type="ARBA" id="ARBA00004123"/>
    </source>
</evidence>
<dbReference type="PROSITE" id="PS50811">
    <property type="entry name" value="WRKY"/>
    <property type="match status" value="1"/>
</dbReference>
<dbReference type="GO" id="GO:0003700">
    <property type="term" value="F:DNA-binding transcription factor activity"/>
    <property type="evidence" value="ECO:0007669"/>
    <property type="project" value="InterPro"/>
</dbReference>
<dbReference type="InterPro" id="IPR036576">
    <property type="entry name" value="WRKY_dom_sf"/>
</dbReference>
<keyword evidence="4" id="KW-0804">Transcription</keyword>
<dbReference type="OrthoDB" id="2021064at2759"/>
<keyword evidence="3" id="KW-0238">DNA-binding</keyword>
<feature type="region of interest" description="Disordered" evidence="6">
    <location>
        <begin position="81"/>
        <end position="102"/>
    </location>
</feature>
<feature type="compositionally biased region" description="Basic residues" evidence="6">
    <location>
        <begin position="93"/>
        <end position="102"/>
    </location>
</feature>
<dbReference type="AlphaFoldDB" id="A0A2Z7BJW1"/>
<evidence type="ECO:0000256" key="5">
    <source>
        <dbReference type="ARBA" id="ARBA00023242"/>
    </source>
</evidence>
<evidence type="ECO:0000313" key="9">
    <source>
        <dbReference type="Proteomes" id="UP000250235"/>
    </source>
</evidence>
<dbReference type="EMBL" id="KV005015">
    <property type="protein sequence ID" value="KZV34913.1"/>
    <property type="molecule type" value="Genomic_DNA"/>
</dbReference>
<organism evidence="8 9">
    <name type="scientific">Dorcoceras hygrometricum</name>
    <dbReference type="NCBI Taxonomy" id="472368"/>
    <lineage>
        <taxon>Eukaryota</taxon>
        <taxon>Viridiplantae</taxon>
        <taxon>Streptophyta</taxon>
        <taxon>Embryophyta</taxon>
        <taxon>Tracheophyta</taxon>
        <taxon>Spermatophyta</taxon>
        <taxon>Magnoliopsida</taxon>
        <taxon>eudicotyledons</taxon>
        <taxon>Gunneridae</taxon>
        <taxon>Pentapetalae</taxon>
        <taxon>asterids</taxon>
        <taxon>lamiids</taxon>
        <taxon>Lamiales</taxon>
        <taxon>Gesneriaceae</taxon>
        <taxon>Didymocarpoideae</taxon>
        <taxon>Trichosporeae</taxon>
        <taxon>Loxocarpinae</taxon>
        <taxon>Dorcoceras</taxon>
    </lineage>
</organism>
<name>A0A2Z7BJW1_9LAMI</name>
<proteinExistence type="predicted"/>
<dbReference type="Proteomes" id="UP000250235">
    <property type="component" value="Unassembled WGS sequence"/>
</dbReference>
<dbReference type="PANTHER" id="PTHR31282">
    <property type="entry name" value="WRKY TRANSCRIPTION FACTOR 21-RELATED"/>
    <property type="match status" value="1"/>
</dbReference>
<evidence type="ECO:0000256" key="6">
    <source>
        <dbReference type="SAM" id="MobiDB-lite"/>
    </source>
</evidence>
<dbReference type="InterPro" id="IPR044810">
    <property type="entry name" value="WRKY_plant"/>
</dbReference>
<keyword evidence="5" id="KW-0539">Nucleus</keyword>
<comment type="subcellular location">
    <subcellularLocation>
        <location evidence="1">Nucleus</location>
    </subcellularLocation>
</comment>
<dbReference type="SMART" id="SM00774">
    <property type="entry name" value="WRKY"/>
    <property type="match status" value="1"/>
</dbReference>
<dbReference type="InterPro" id="IPR003657">
    <property type="entry name" value="WRKY_dom"/>
</dbReference>
<feature type="domain" description="WRKY" evidence="7">
    <location>
        <begin position="116"/>
        <end position="167"/>
    </location>
</feature>
<sequence>MRNLNDNLHAMERRLMEELVQGKSSAIILQTLLHNPFKDEGSISREELAMKILRSFNNSISIASSCASVVPSAQISGAVDCGGGGGSTSSGGRMKKTAKDRRGCYKRKRPLDSWTKVSPTIEDGGAWRKYGQKQILNSKYPRCYYRCTHKSQGCKAKKQVQKMKEDPLYQTTYFNHHTCTGTQAALPQHIVELDQIESNLLSFQGSKNIHYPKPANASSLKQEFENVGTQTVGIPYAKSSANTSSWLGNVGPGPSRCKQVFSPGIPVPGDDLEEEVSGLYSCASMDRFHGLDMEVDQLGDIDFDEMYNGNM</sequence>
<accession>A0A2Z7BJW1</accession>
<dbReference type="GO" id="GO:0043565">
    <property type="term" value="F:sequence-specific DNA binding"/>
    <property type="evidence" value="ECO:0007669"/>
    <property type="project" value="InterPro"/>
</dbReference>
<dbReference type="SUPFAM" id="SSF118290">
    <property type="entry name" value="WRKY DNA-binding domain"/>
    <property type="match status" value="1"/>
</dbReference>
<evidence type="ECO:0000259" key="7">
    <source>
        <dbReference type="PROSITE" id="PS50811"/>
    </source>
</evidence>
<evidence type="ECO:0000256" key="4">
    <source>
        <dbReference type="ARBA" id="ARBA00023163"/>
    </source>
</evidence>
<keyword evidence="2" id="KW-0805">Transcription regulation</keyword>
<gene>
    <name evidence="8" type="ORF">F511_04887</name>
</gene>